<feature type="domain" description="DUF7153" evidence="2">
    <location>
        <begin position="419"/>
        <end position="598"/>
    </location>
</feature>
<evidence type="ECO:0000256" key="1">
    <source>
        <dbReference type="SAM" id="MobiDB-lite"/>
    </source>
</evidence>
<evidence type="ECO:0000313" key="4">
    <source>
        <dbReference type="Proteomes" id="UP000299102"/>
    </source>
</evidence>
<dbReference type="STRING" id="151549.A0A4C1V7F3"/>
<comment type="caution">
    <text evidence="3">The sequence shown here is derived from an EMBL/GenBank/DDBJ whole genome shotgun (WGS) entry which is preliminary data.</text>
</comment>
<dbReference type="InterPro" id="IPR055577">
    <property type="entry name" value="DUF7153"/>
</dbReference>
<dbReference type="PANTHER" id="PTHR22198">
    <property type="entry name" value="FERM DOMAIN-CONTAINING PROTEIN"/>
    <property type="match status" value="1"/>
</dbReference>
<evidence type="ECO:0000313" key="3">
    <source>
        <dbReference type="EMBL" id="GBP34808.1"/>
    </source>
</evidence>
<organism evidence="3 4">
    <name type="scientific">Eumeta variegata</name>
    <name type="common">Bagworm moth</name>
    <name type="synonym">Eumeta japonica</name>
    <dbReference type="NCBI Taxonomy" id="151549"/>
    <lineage>
        <taxon>Eukaryota</taxon>
        <taxon>Metazoa</taxon>
        <taxon>Ecdysozoa</taxon>
        <taxon>Arthropoda</taxon>
        <taxon>Hexapoda</taxon>
        <taxon>Insecta</taxon>
        <taxon>Pterygota</taxon>
        <taxon>Neoptera</taxon>
        <taxon>Endopterygota</taxon>
        <taxon>Lepidoptera</taxon>
        <taxon>Glossata</taxon>
        <taxon>Ditrysia</taxon>
        <taxon>Tineoidea</taxon>
        <taxon>Psychidae</taxon>
        <taxon>Oiketicinae</taxon>
        <taxon>Eumeta</taxon>
    </lineage>
</organism>
<feature type="compositionally biased region" description="Gly residues" evidence="1">
    <location>
        <begin position="208"/>
        <end position="223"/>
    </location>
</feature>
<feature type="compositionally biased region" description="Basic and acidic residues" evidence="1">
    <location>
        <begin position="301"/>
        <end position="312"/>
    </location>
</feature>
<dbReference type="EMBL" id="BGZK01000294">
    <property type="protein sequence ID" value="GBP34808.1"/>
    <property type="molecule type" value="Genomic_DNA"/>
</dbReference>
<gene>
    <name evidence="3" type="ORF">EVAR_21874_1</name>
</gene>
<proteinExistence type="predicted"/>
<dbReference type="PANTHER" id="PTHR22198:SF1">
    <property type="entry name" value="FERM DOMAIN-CONTAINING PROTEIN"/>
    <property type="match status" value="1"/>
</dbReference>
<feature type="region of interest" description="Disordered" evidence="1">
    <location>
        <begin position="203"/>
        <end position="240"/>
    </location>
</feature>
<dbReference type="OrthoDB" id="6060890at2759"/>
<evidence type="ECO:0000259" key="2">
    <source>
        <dbReference type="Pfam" id="PF23672"/>
    </source>
</evidence>
<keyword evidence="4" id="KW-1185">Reference proteome</keyword>
<accession>A0A4C1V7F3</accession>
<reference evidence="3 4" key="1">
    <citation type="journal article" date="2019" name="Commun. Biol.">
        <title>The bagworm genome reveals a unique fibroin gene that provides high tensile strength.</title>
        <authorList>
            <person name="Kono N."/>
            <person name="Nakamura H."/>
            <person name="Ohtoshi R."/>
            <person name="Tomita M."/>
            <person name="Numata K."/>
            <person name="Arakawa K."/>
        </authorList>
    </citation>
    <scope>NUCLEOTIDE SEQUENCE [LARGE SCALE GENOMIC DNA]</scope>
</reference>
<feature type="compositionally biased region" description="Basic and acidic residues" evidence="1">
    <location>
        <begin position="174"/>
        <end position="189"/>
    </location>
</feature>
<dbReference type="Proteomes" id="UP000299102">
    <property type="component" value="Unassembled WGS sequence"/>
</dbReference>
<sequence length="603" mass="66379">MARGESLWFLHKTIDHENGLSYECSFRKRLFSTARRRHGLSIVIEQIHAARMNLLKSGRAARADAFRRPRPRADCGREVTRAISTDTLTKLMSTPKRIAELKRAILKFLARSFLTDNCLPNQWQSGRAAGSKRPANLYEPPCARNGPRPRTSCSKLKIVVPSVGPAEPAASPRGGREITARPTAREISRPGRVRDVVGRRPLITSAGEKGGGGCGGGGGGGKARGALGAGRNAKRRERSGGYSCMEEHHYRTHLFFSAPRTNSNYNDGSERCGPVSAGGTGPEPEPPQPLVTREPSVSLLRWDRPKAADRRRTEPVSLATLERDCFVIPAHALERFLPDGVPLPVPPPTPEKGASNKTAQNSLSILEIADPKLCILAHLMSPLEPIEPILESPLAKPIVRQKAVAGELLNDVEKANTAVGGMLLANMEKNSEFPFISYYVINTTQTDPLLFYNNMRCASLTKFDPKTIRYTAAHTLDLYSEVAMICRPPFNDLSGGPKKSHTPTTGFIISVYKVFEGDDGERFERNWLYWTGARMLYRHLPHTVGMRKIALHKSVAAHGDKMYLLVCECANLLEDLSGAAMIITALRARLCGYTGLYRPIQSF</sequence>
<feature type="region of interest" description="Disordered" evidence="1">
    <location>
        <begin position="164"/>
        <end position="189"/>
    </location>
</feature>
<protein>
    <recommendedName>
        <fullName evidence="2">DUF7153 domain-containing protein</fullName>
    </recommendedName>
</protein>
<feature type="region of interest" description="Disordered" evidence="1">
    <location>
        <begin position="258"/>
        <end position="312"/>
    </location>
</feature>
<dbReference type="Pfam" id="PF23672">
    <property type="entry name" value="DUF7153"/>
    <property type="match status" value="1"/>
</dbReference>
<dbReference type="AlphaFoldDB" id="A0A4C1V7F3"/>
<name>A0A4C1V7F3_EUMVA</name>